<comment type="caution">
    <text evidence="7">The sequence shown here is derived from an EMBL/GenBank/DDBJ whole genome shotgun (WGS) entry which is preliminary data.</text>
</comment>
<protein>
    <submittedName>
        <fullName evidence="7">FAD/NAD(P)-binding domain-containing protein</fullName>
    </submittedName>
</protein>
<evidence type="ECO:0000313" key="8">
    <source>
        <dbReference type="Proteomes" id="UP001215280"/>
    </source>
</evidence>
<organism evidence="7 8">
    <name type="scientific">Mycena maculata</name>
    <dbReference type="NCBI Taxonomy" id="230809"/>
    <lineage>
        <taxon>Eukaryota</taxon>
        <taxon>Fungi</taxon>
        <taxon>Dikarya</taxon>
        <taxon>Basidiomycota</taxon>
        <taxon>Agaricomycotina</taxon>
        <taxon>Agaricomycetes</taxon>
        <taxon>Agaricomycetidae</taxon>
        <taxon>Agaricales</taxon>
        <taxon>Marasmiineae</taxon>
        <taxon>Mycenaceae</taxon>
        <taxon>Mycena</taxon>
    </lineage>
</organism>
<comment type="similarity">
    <text evidence="1">Belongs to the paxM FAD-dependent monooxygenase family.</text>
</comment>
<reference evidence="7" key="1">
    <citation type="submission" date="2023-03" db="EMBL/GenBank/DDBJ databases">
        <title>Massive genome expansion in bonnet fungi (Mycena s.s.) driven by repeated elements and novel gene families across ecological guilds.</title>
        <authorList>
            <consortium name="Lawrence Berkeley National Laboratory"/>
            <person name="Harder C.B."/>
            <person name="Miyauchi S."/>
            <person name="Viragh M."/>
            <person name="Kuo A."/>
            <person name="Thoen E."/>
            <person name="Andreopoulos B."/>
            <person name="Lu D."/>
            <person name="Skrede I."/>
            <person name="Drula E."/>
            <person name="Henrissat B."/>
            <person name="Morin E."/>
            <person name="Kohler A."/>
            <person name="Barry K."/>
            <person name="LaButti K."/>
            <person name="Morin E."/>
            <person name="Salamov A."/>
            <person name="Lipzen A."/>
            <person name="Mereny Z."/>
            <person name="Hegedus B."/>
            <person name="Baldrian P."/>
            <person name="Stursova M."/>
            <person name="Weitz H."/>
            <person name="Taylor A."/>
            <person name="Grigoriev I.V."/>
            <person name="Nagy L.G."/>
            <person name="Martin F."/>
            <person name="Kauserud H."/>
        </authorList>
    </citation>
    <scope>NUCLEOTIDE SEQUENCE</scope>
    <source>
        <strain evidence="7">CBHHK188m</strain>
    </source>
</reference>
<dbReference type="Proteomes" id="UP001215280">
    <property type="component" value="Unassembled WGS sequence"/>
</dbReference>
<keyword evidence="4" id="KW-0560">Oxidoreductase</keyword>
<dbReference type="GO" id="GO:0071949">
    <property type="term" value="F:FAD binding"/>
    <property type="evidence" value="ECO:0007669"/>
    <property type="project" value="InterPro"/>
</dbReference>
<evidence type="ECO:0000256" key="4">
    <source>
        <dbReference type="ARBA" id="ARBA00023002"/>
    </source>
</evidence>
<evidence type="ECO:0000256" key="1">
    <source>
        <dbReference type="ARBA" id="ARBA00007992"/>
    </source>
</evidence>
<dbReference type="InterPro" id="IPR050493">
    <property type="entry name" value="FAD-dep_Monooxygenase_BioMet"/>
</dbReference>
<dbReference type="AlphaFoldDB" id="A0AAD7J8G0"/>
<dbReference type="SUPFAM" id="SSF51905">
    <property type="entry name" value="FAD/NAD(P)-binding domain"/>
    <property type="match status" value="1"/>
</dbReference>
<evidence type="ECO:0000256" key="3">
    <source>
        <dbReference type="ARBA" id="ARBA00022827"/>
    </source>
</evidence>
<dbReference type="PRINTS" id="PR00420">
    <property type="entry name" value="RNGMNOXGNASE"/>
</dbReference>
<keyword evidence="8" id="KW-1185">Reference proteome</keyword>
<evidence type="ECO:0000259" key="6">
    <source>
        <dbReference type="Pfam" id="PF01494"/>
    </source>
</evidence>
<keyword evidence="3" id="KW-0274">FAD</keyword>
<gene>
    <name evidence="7" type="ORF">DFH07DRAFT_817678</name>
</gene>
<dbReference type="GO" id="GO:0004497">
    <property type="term" value="F:monooxygenase activity"/>
    <property type="evidence" value="ECO:0007669"/>
    <property type="project" value="UniProtKB-KW"/>
</dbReference>
<dbReference type="SUPFAM" id="SSF54373">
    <property type="entry name" value="FAD-linked reductases, C-terminal domain"/>
    <property type="match status" value="1"/>
</dbReference>
<evidence type="ECO:0000256" key="2">
    <source>
        <dbReference type="ARBA" id="ARBA00022630"/>
    </source>
</evidence>
<accession>A0AAD7J8G0</accession>
<name>A0AAD7J8G0_9AGAR</name>
<feature type="domain" description="FAD-binding" evidence="6">
    <location>
        <begin position="12"/>
        <end position="365"/>
    </location>
</feature>
<evidence type="ECO:0000313" key="7">
    <source>
        <dbReference type="EMBL" id="KAJ7759462.1"/>
    </source>
</evidence>
<dbReference type="PANTHER" id="PTHR13789">
    <property type="entry name" value="MONOOXYGENASE"/>
    <property type="match status" value="1"/>
</dbReference>
<dbReference type="InterPro" id="IPR036188">
    <property type="entry name" value="FAD/NAD-bd_sf"/>
</dbReference>
<dbReference type="Gene3D" id="3.50.50.60">
    <property type="entry name" value="FAD/NAD(P)-binding domain"/>
    <property type="match status" value="1"/>
</dbReference>
<evidence type="ECO:0000256" key="5">
    <source>
        <dbReference type="ARBA" id="ARBA00023033"/>
    </source>
</evidence>
<keyword evidence="5" id="KW-0503">Monooxygenase</keyword>
<dbReference type="PANTHER" id="PTHR13789:SF309">
    <property type="entry name" value="PUTATIVE (AFU_ORTHOLOGUE AFUA_6G14510)-RELATED"/>
    <property type="match status" value="1"/>
</dbReference>
<keyword evidence="2" id="KW-0285">Flavoprotein</keyword>
<proteinExistence type="inferred from homology"/>
<dbReference type="InterPro" id="IPR002938">
    <property type="entry name" value="FAD-bd"/>
</dbReference>
<sequence>MASHEDQPRPLKVSVVGAGPGGLATALALRRKGHHVNIFEASPIKTEIGAGVGIQFNALRVLHVLGFSRGSLRGTDFDGGVVFDGRTGDGTPRPWHVSRSHEPELHDVFCHRSDLADELLRLAIGEGEGPPVQLHLGRKTVSCDPDAGTITLHDGEIVNADVVIGADGIHSVVRTSIFGHPIKATASGWSCFRCLFDASNLNEVHELDWVRDGLPGGRVVVSRGGGPFRLFFIYPIQDGAVMNFVAFFTDPDQDTADWVPTARRADIREKFHDFHPKFLRILDLPPAGPILKWQLRTMPLLPTWIRGHAALLGDAAHATLPLLGQGAGVAIEEAGALGALLPLGTMREEVPARLQAYQILRKERGDFINMESVAEAADPEKRGLYLRSREIQATLFEHDAIKIAEEYLATHSSMVTG</sequence>
<dbReference type="Pfam" id="PF01494">
    <property type="entry name" value="FAD_binding_3"/>
    <property type="match status" value="1"/>
</dbReference>
<dbReference type="EMBL" id="JARJLG010000052">
    <property type="protein sequence ID" value="KAJ7759462.1"/>
    <property type="molecule type" value="Genomic_DNA"/>
</dbReference>